<name>A0A9W9YCH8_9CNID</name>
<evidence type="ECO:0000259" key="11">
    <source>
        <dbReference type="PROSITE" id="PS50262"/>
    </source>
</evidence>
<dbReference type="Proteomes" id="UP001163046">
    <property type="component" value="Unassembled WGS sequence"/>
</dbReference>
<evidence type="ECO:0000256" key="1">
    <source>
        <dbReference type="ARBA" id="ARBA00004651"/>
    </source>
</evidence>
<dbReference type="PANTHER" id="PTHR24249:SF372">
    <property type="entry name" value="G-PROTEIN COUPLED RECEPTORS FAMILY 1 PROFILE DOMAIN-CONTAINING PROTEIN"/>
    <property type="match status" value="1"/>
</dbReference>
<protein>
    <recommendedName>
        <fullName evidence="11">G-protein coupled receptors family 1 profile domain-containing protein</fullName>
    </recommendedName>
</protein>
<dbReference type="Pfam" id="PF00001">
    <property type="entry name" value="7tm_1"/>
    <property type="match status" value="1"/>
</dbReference>
<keyword evidence="7 9" id="KW-0675">Receptor</keyword>
<evidence type="ECO:0000256" key="2">
    <source>
        <dbReference type="ARBA" id="ARBA00022475"/>
    </source>
</evidence>
<keyword evidence="5 9" id="KW-0297">G-protein coupled receptor</keyword>
<keyword evidence="3 9" id="KW-0812">Transmembrane</keyword>
<dbReference type="OrthoDB" id="9824700at2759"/>
<organism evidence="12 13">
    <name type="scientific">Desmophyllum pertusum</name>
    <dbReference type="NCBI Taxonomy" id="174260"/>
    <lineage>
        <taxon>Eukaryota</taxon>
        <taxon>Metazoa</taxon>
        <taxon>Cnidaria</taxon>
        <taxon>Anthozoa</taxon>
        <taxon>Hexacorallia</taxon>
        <taxon>Scleractinia</taxon>
        <taxon>Caryophylliina</taxon>
        <taxon>Caryophylliidae</taxon>
        <taxon>Desmophyllum</taxon>
    </lineage>
</organism>
<feature type="transmembrane region" description="Helical" evidence="10">
    <location>
        <begin position="244"/>
        <end position="262"/>
    </location>
</feature>
<dbReference type="GO" id="GO:0004930">
    <property type="term" value="F:G protein-coupled receptor activity"/>
    <property type="evidence" value="ECO:0007669"/>
    <property type="project" value="UniProtKB-KW"/>
</dbReference>
<dbReference type="PROSITE" id="PS00237">
    <property type="entry name" value="G_PROTEIN_RECEP_F1_1"/>
    <property type="match status" value="1"/>
</dbReference>
<dbReference type="SUPFAM" id="SSF81321">
    <property type="entry name" value="Family A G protein-coupled receptor-like"/>
    <property type="match status" value="1"/>
</dbReference>
<feature type="transmembrane region" description="Helical" evidence="10">
    <location>
        <begin position="72"/>
        <end position="93"/>
    </location>
</feature>
<dbReference type="PROSITE" id="PS50262">
    <property type="entry name" value="G_PROTEIN_RECEP_F1_2"/>
    <property type="match status" value="1"/>
</dbReference>
<evidence type="ECO:0000256" key="7">
    <source>
        <dbReference type="ARBA" id="ARBA00023170"/>
    </source>
</evidence>
<dbReference type="EMBL" id="MU827786">
    <property type="protein sequence ID" value="KAJ7333570.1"/>
    <property type="molecule type" value="Genomic_DNA"/>
</dbReference>
<dbReference type="Gene3D" id="1.20.1070.10">
    <property type="entry name" value="Rhodopsin 7-helix transmembrane proteins"/>
    <property type="match status" value="1"/>
</dbReference>
<proteinExistence type="inferred from homology"/>
<feature type="transmembrane region" description="Helical" evidence="10">
    <location>
        <begin position="113"/>
        <end position="131"/>
    </location>
</feature>
<accession>A0A9W9YCH8</accession>
<evidence type="ECO:0000256" key="9">
    <source>
        <dbReference type="RuleBase" id="RU000688"/>
    </source>
</evidence>
<dbReference type="GO" id="GO:0005886">
    <property type="term" value="C:plasma membrane"/>
    <property type="evidence" value="ECO:0007669"/>
    <property type="project" value="UniProtKB-SubCell"/>
</dbReference>
<keyword evidence="6 10" id="KW-0472">Membrane</keyword>
<evidence type="ECO:0000256" key="5">
    <source>
        <dbReference type="ARBA" id="ARBA00023040"/>
    </source>
</evidence>
<feature type="transmembrane region" description="Helical" evidence="10">
    <location>
        <begin position="39"/>
        <end position="60"/>
    </location>
</feature>
<evidence type="ECO:0000256" key="10">
    <source>
        <dbReference type="SAM" id="Phobius"/>
    </source>
</evidence>
<gene>
    <name evidence="12" type="ORF">OS493_017112</name>
</gene>
<evidence type="ECO:0000256" key="6">
    <source>
        <dbReference type="ARBA" id="ARBA00023136"/>
    </source>
</evidence>
<dbReference type="AlphaFoldDB" id="A0A9W9YCH8"/>
<keyword evidence="13" id="KW-1185">Reference proteome</keyword>
<sequence length="286" mass="32303">MNWYWILGWIPSTLAILGNGFVIYLICTRRRLKTVPNRFVLALAVADFGVGACFFPAHFMCNFFLSNCNSSIAGDIAVLMIYSSTANLCAMTIDRYVAIVRPLTYTALMTRRCADYLIAFSWFVPLAAYFAPAFCTSLHGCSINLKVTVIIWTSMFEFIPCVLLLLVTVKIISTARKHCRQLVKLDSQLRYNKPDHKGQRTVSSARVIGTVVAIFIACYALEVYSSLCYFTKLCEATEDLNRAVFFLVVTNSAANPIAYALFKRDIKKELRNTFRLKKKSIYSSKV</sequence>
<feature type="domain" description="G-protein coupled receptors family 1 profile" evidence="11">
    <location>
        <begin position="18"/>
        <end position="259"/>
    </location>
</feature>
<keyword evidence="2" id="KW-1003">Cell membrane</keyword>
<keyword evidence="4 10" id="KW-1133">Transmembrane helix</keyword>
<feature type="transmembrane region" description="Helical" evidence="10">
    <location>
        <begin position="6"/>
        <end position="27"/>
    </location>
</feature>
<dbReference type="PANTHER" id="PTHR24249">
    <property type="entry name" value="HISTAMINE RECEPTOR-RELATED G-PROTEIN COUPLED RECEPTOR"/>
    <property type="match status" value="1"/>
</dbReference>
<dbReference type="InterPro" id="IPR050569">
    <property type="entry name" value="TAAR"/>
</dbReference>
<feature type="transmembrane region" description="Helical" evidence="10">
    <location>
        <begin position="151"/>
        <end position="172"/>
    </location>
</feature>
<reference evidence="12" key="1">
    <citation type="submission" date="2023-01" db="EMBL/GenBank/DDBJ databases">
        <title>Genome assembly of the deep-sea coral Lophelia pertusa.</title>
        <authorList>
            <person name="Herrera S."/>
            <person name="Cordes E."/>
        </authorList>
    </citation>
    <scope>NUCLEOTIDE SEQUENCE</scope>
    <source>
        <strain evidence="12">USNM1676648</strain>
        <tissue evidence="12">Polyp</tissue>
    </source>
</reference>
<evidence type="ECO:0000256" key="3">
    <source>
        <dbReference type="ARBA" id="ARBA00022692"/>
    </source>
</evidence>
<comment type="similarity">
    <text evidence="9">Belongs to the G-protein coupled receptor 1 family.</text>
</comment>
<dbReference type="PRINTS" id="PR00237">
    <property type="entry name" value="GPCRRHODOPSN"/>
</dbReference>
<dbReference type="InterPro" id="IPR000276">
    <property type="entry name" value="GPCR_Rhodpsn"/>
</dbReference>
<evidence type="ECO:0000313" key="12">
    <source>
        <dbReference type="EMBL" id="KAJ7333570.1"/>
    </source>
</evidence>
<dbReference type="InterPro" id="IPR017452">
    <property type="entry name" value="GPCR_Rhodpsn_7TM"/>
</dbReference>
<keyword evidence="8 9" id="KW-0807">Transducer</keyword>
<evidence type="ECO:0000256" key="4">
    <source>
        <dbReference type="ARBA" id="ARBA00022989"/>
    </source>
</evidence>
<feature type="transmembrane region" description="Helical" evidence="10">
    <location>
        <begin position="207"/>
        <end position="224"/>
    </location>
</feature>
<evidence type="ECO:0000313" key="13">
    <source>
        <dbReference type="Proteomes" id="UP001163046"/>
    </source>
</evidence>
<evidence type="ECO:0000256" key="8">
    <source>
        <dbReference type="ARBA" id="ARBA00023224"/>
    </source>
</evidence>
<comment type="caution">
    <text evidence="12">The sequence shown here is derived from an EMBL/GenBank/DDBJ whole genome shotgun (WGS) entry which is preliminary data.</text>
</comment>
<comment type="subcellular location">
    <subcellularLocation>
        <location evidence="1">Cell membrane</location>
        <topology evidence="1">Multi-pass membrane protein</topology>
    </subcellularLocation>
</comment>